<proteinExistence type="predicted"/>
<dbReference type="Proteomes" id="UP000029965">
    <property type="component" value="Chromosome X"/>
</dbReference>
<reference evidence="3 4" key="1">
    <citation type="submission" date="2014-03" db="EMBL/GenBank/DDBJ databases">
        <authorList>
            <person name="Warren W."/>
            <person name="Wilson R.K."/>
        </authorList>
    </citation>
    <scope>NUCLEOTIDE SEQUENCE</scope>
</reference>
<dbReference type="GO" id="GO:0034472">
    <property type="term" value="P:snRNA 3'-end processing"/>
    <property type="evidence" value="ECO:0007669"/>
    <property type="project" value="TreeGrafter"/>
</dbReference>
<evidence type="ECO:0000313" key="3">
    <source>
        <dbReference type="Ensembl" id="ENSCSAP00000003912.1"/>
    </source>
</evidence>
<dbReference type="GO" id="GO:0032039">
    <property type="term" value="C:integrator complex"/>
    <property type="evidence" value="ECO:0007669"/>
    <property type="project" value="TreeGrafter"/>
</dbReference>
<organism evidence="3 4">
    <name type="scientific">Chlorocebus sabaeus</name>
    <name type="common">Green monkey</name>
    <name type="synonym">Simia sabaea</name>
    <dbReference type="NCBI Taxonomy" id="60711"/>
    <lineage>
        <taxon>Eukaryota</taxon>
        <taxon>Metazoa</taxon>
        <taxon>Chordata</taxon>
        <taxon>Craniata</taxon>
        <taxon>Vertebrata</taxon>
        <taxon>Euteleostomi</taxon>
        <taxon>Mammalia</taxon>
        <taxon>Eutheria</taxon>
        <taxon>Euarchontoglires</taxon>
        <taxon>Primates</taxon>
        <taxon>Haplorrhini</taxon>
        <taxon>Catarrhini</taxon>
        <taxon>Cercopithecidae</taxon>
        <taxon>Cercopithecinae</taxon>
        <taxon>Chlorocebus</taxon>
    </lineage>
</organism>
<dbReference type="eggNOG" id="KOG3768">
    <property type="taxonomic scope" value="Eukaryota"/>
</dbReference>
<dbReference type="GeneTree" id="ENSGT00390000016655"/>
<dbReference type="InterPro" id="IPR051113">
    <property type="entry name" value="Integrator_subunit6"/>
</dbReference>
<keyword evidence="4" id="KW-1185">Reference proteome</keyword>
<evidence type="ECO:0000259" key="2">
    <source>
        <dbReference type="Pfam" id="PF15300"/>
    </source>
</evidence>
<evidence type="ECO:0000313" key="4">
    <source>
        <dbReference type="Proteomes" id="UP000029965"/>
    </source>
</evidence>
<dbReference type="STRING" id="60711.ENSCSAP00000003912"/>
<accession>A0A0D9R5M3</accession>
<feature type="compositionally biased region" description="Basic residues" evidence="1">
    <location>
        <begin position="43"/>
        <end position="64"/>
    </location>
</feature>
<reference evidence="3" key="2">
    <citation type="submission" date="2025-08" db="UniProtKB">
        <authorList>
            <consortium name="Ensembl"/>
        </authorList>
    </citation>
    <scope>IDENTIFICATION</scope>
</reference>
<dbReference type="OMA" id="STRDLCM"/>
<protein>
    <submittedName>
        <fullName evidence="3">Sarcoma antigen 1</fullName>
    </submittedName>
</protein>
<evidence type="ECO:0000256" key="1">
    <source>
        <dbReference type="SAM" id="MobiDB-lite"/>
    </source>
</evidence>
<name>A0A0D9R5M3_CHLSB</name>
<dbReference type="Ensembl" id="ENSCSAT00000005697.1">
    <property type="protein sequence ID" value="ENSCSAP00000003912.1"/>
    <property type="gene ID" value="ENSCSAG00000007665.1"/>
</dbReference>
<dbReference type="PANTHER" id="PTHR12957">
    <property type="entry name" value="DEAD/H BOX POLYPEPTIDE 26/DICE1-RELATED"/>
    <property type="match status" value="1"/>
</dbReference>
<sequence length="893" mass="98788">MQASPFRMSQLTPPEELHTVAYVFTNGGPQMRSDEVNPVAKGHQSKKKHSRKSKRHSSSKRRKSMSLWLDKQEAFTISVKDTIHWVKHPQSLQLSIVQVIPPWPSSSCQHKVTEPDSGRVGSTQLSQLLTADPQLLACCLPQMMNKYASVTHNVHEEKIKNGQPAHNNVIATVPTALINMAAAGISSMSTRDQYAAVTHNIHEEKINNSQPATNNILSTAPPWLGAMAAAGTSSTSTRDFPHATVNHNVHEEGMENGQPQQDNVVPNVLSGLINMTGAGIPARSTRDLYATITHNICEERMENGQSQTDKVFSTVSPWLVHMAAAGIPFMSTRDLCMSANSCTVILVFHKKGRSCFCRIYFPGLNLWSLRWPSGISSPDFLDNFLEKKIKNEQIAPDKFLSTITAGLMNFTWAGISLMSTRDQYSTVTHNIREERMENGQPQPDNVLSAVPIGLINMAATPIPATSARDLYATVTHNGREQKMENVQPAPDNVLLTLRPQLINMAATGISTMSTRDPYATITYNVPEEKMEKSQPQPDNVLSTASTGLINVAGACGFIVLSFVDATVNHHVHEARMENGQPQQDNVLSNVLSGFINVAGASIPAMSSRDLWWVSDCHLVYPPALRDKFLKTEHQGDIYMCGWHNALTSQLDLFILFPDVTATHNVHEAKMKNDQQAPDNSLSTVPPGGTNLSGAGISSRSTRGLYSTVIHDIQEEEMENGQIPPDGLLSNSDSPELINMTGHRMPPKALGSFSYDFTSLSKDELLYKPDSNEFAVGIKNYSVSAGDPPVTAMSSVETVPNTPQVSPAMAKKINDDIKYQLMKEVRRFGQNYERIFILLEEVQGSMKVKRQFVEFTIKEAARFKKVVLIQQLEKALKEIDSHCHLRKVKHMRKK</sequence>
<feature type="region of interest" description="Disordered" evidence="1">
    <location>
        <begin position="23"/>
        <end position="65"/>
    </location>
</feature>
<reference evidence="3" key="3">
    <citation type="submission" date="2025-09" db="UniProtKB">
        <authorList>
            <consortium name="Ensembl"/>
        </authorList>
    </citation>
    <scope>IDENTIFICATION</scope>
</reference>
<dbReference type="Pfam" id="PF15300">
    <property type="entry name" value="INT_SG_DDX_CT_C"/>
    <property type="match status" value="1"/>
</dbReference>
<dbReference type="GO" id="GO:0016604">
    <property type="term" value="C:nuclear body"/>
    <property type="evidence" value="ECO:0007669"/>
    <property type="project" value="Ensembl"/>
</dbReference>
<dbReference type="AlphaFoldDB" id="A0A0D9R5M3"/>
<dbReference type="InterPro" id="IPR029307">
    <property type="entry name" value="INT_SG_DDX_CT_C"/>
</dbReference>
<dbReference type="EMBL" id="AQIB01130704">
    <property type="status" value="NOT_ANNOTATED_CDS"/>
    <property type="molecule type" value="Genomic_DNA"/>
</dbReference>
<dbReference type="PANTHER" id="PTHR12957:SF36">
    <property type="entry name" value="SAGE1-LIKE PROTEIN-RELATED"/>
    <property type="match status" value="1"/>
</dbReference>
<feature type="domain" description="INTS6/SAGE1/DDX26B/CT45 C-terminal" evidence="2">
    <location>
        <begin position="812"/>
        <end position="873"/>
    </location>
</feature>
<gene>
    <name evidence="3" type="primary">SAGE1</name>
</gene>